<keyword evidence="2" id="KW-1185">Reference proteome</keyword>
<organism evidence="1 2">
    <name type="scientific">Scophthalmus maximus</name>
    <name type="common">Turbot</name>
    <name type="synonym">Psetta maxima</name>
    <dbReference type="NCBI Taxonomy" id="52904"/>
    <lineage>
        <taxon>Eukaryota</taxon>
        <taxon>Metazoa</taxon>
        <taxon>Chordata</taxon>
        <taxon>Craniata</taxon>
        <taxon>Vertebrata</taxon>
        <taxon>Euteleostomi</taxon>
        <taxon>Actinopterygii</taxon>
        <taxon>Neopterygii</taxon>
        <taxon>Teleostei</taxon>
        <taxon>Neoteleostei</taxon>
        <taxon>Acanthomorphata</taxon>
        <taxon>Carangaria</taxon>
        <taxon>Pleuronectiformes</taxon>
        <taxon>Pleuronectoidei</taxon>
        <taxon>Scophthalmidae</taxon>
        <taxon>Scophthalmus</taxon>
    </lineage>
</organism>
<dbReference type="SUPFAM" id="SSF53098">
    <property type="entry name" value="Ribonuclease H-like"/>
    <property type="match status" value="1"/>
</dbReference>
<name>A0A2U9BX81_SCOMX</name>
<proteinExistence type="predicted"/>
<gene>
    <name evidence="1" type="ORF">SMAX5B_012957</name>
</gene>
<accession>A0A2U9BX81</accession>
<dbReference type="InterPro" id="IPR012337">
    <property type="entry name" value="RNaseH-like_sf"/>
</dbReference>
<protein>
    <submittedName>
        <fullName evidence="1">Putative zinc finger BED domain-containing protein 1-like</fullName>
    </submittedName>
</protein>
<evidence type="ECO:0000313" key="2">
    <source>
        <dbReference type="Proteomes" id="UP000246464"/>
    </source>
</evidence>
<dbReference type="AlphaFoldDB" id="A0A2U9BX81"/>
<dbReference type="EMBL" id="CP026252">
    <property type="protein sequence ID" value="AWP07802.1"/>
    <property type="molecule type" value="Genomic_DNA"/>
</dbReference>
<dbReference type="Proteomes" id="UP000246464">
    <property type="component" value="Chromosome 10"/>
</dbReference>
<sequence>MEPSDDSPFCVVRFKKVFTTDLAERRNSTNLTWLKITHALDPRFKDLKCLPKAERSEVRASVCNLVMYASPAQQPSAETTEEQPPKKRRMSLFLLRSSDMDTDKGEESIEQCVDRYKAEPKMDMEGCPLQHTSTPATKVPCETLFIIPKKRAALSPDHVNRLVLLSNWMNVKED</sequence>
<reference evidence="1 2" key="1">
    <citation type="submission" date="2017-12" db="EMBL/GenBank/DDBJ databases">
        <title>Integrating genomic resources of turbot (Scophthalmus maximus) in depth evaluation of genetic and physical mapping variation across individuals.</title>
        <authorList>
            <person name="Martinez P."/>
        </authorList>
    </citation>
    <scope>NUCLEOTIDE SEQUENCE [LARGE SCALE GENOMIC DNA]</scope>
</reference>
<evidence type="ECO:0000313" key="1">
    <source>
        <dbReference type="EMBL" id="AWP07802.1"/>
    </source>
</evidence>